<evidence type="ECO:0000259" key="1">
    <source>
        <dbReference type="Pfam" id="PF00078"/>
    </source>
</evidence>
<keyword evidence="3" id="KW-1185">Reference proteome</keyword>
<dbReference type="PANTHER" id="PTHR47150:SF5">
    <property type="entry name" value="OS07G0546750 PROTEIN"/>
    <property type="match status" value="1"/>
</dbReference>
<feature type="domain" description="Reverse transcriptase" evidence="1">
    <location>
        <begin position="43"/>
        <end position="148"/>
    </location>
</feature>
<evidence type="ECO:0000313" key="2">
    <source>
        <dbReference type="EMBL" id="GJS55288.1"/>
    </source>
</evidence>
<dbReference type="InterPro" id="IPR043502">
    <property type="entry name" value="DNA/RNA_pol_sf"/>
</dbReference>
<dbReference type="PANTHER" id="PTHR47150">
    <property type="entry name" value="OS12G0169200 PROTEIN"/>
    <property type="match status" value="1"/>
</dbReference>
<sequence length="469" mass="53707">MESNVKFENLQNILTVIQHEHPLHLIDVQPCYPDYEEFSDDVRSKGEWIQICLHSARTSTLVNGSPASEFSIKKGLRQGDPLSPFLFILVMEGLHVAIKDACQANLIKGVTVGTPGIHFSHFFYADDVVLVTDWNHADMDNILQQMAQATDCSAGTMPFTYLGLPIGVNMNSLNSWQDKDKKKTTWVKWENILASKEKGGLGIIRFINRSERKGNEKDLSLCRINAMWEALQASCNSDSFEGQDEMFQPCVQDNFPKKSDIFLWRLNLDRLPHRLNLSRRGLEIQSISCPGSPNVWKSNDSSLYTVNCFTYLALVRDQDRYMRDYVAYEQFVALCEQEAGGLGSDPKRTRRTYISREREEAEQRLIDDYFGDDESLPKYPEENLDEGIPLPEFFYFFRQRYDAVGRKSIGPILKCTSAIRQLAYGTALDAFDEYLQIAERGSRDRGDGVTGIKRRRRDLPSDDIRTWPT</sequence>
<dbReference type="Proteomes" id="UP001151760">
    <property type="component" value="Unassembled WGS sequence"/>
</dbReference>
<keyword evidence="2" id="KW-0548">Nucleotidyltransferase</keyword>
<dbReference type="Pfam" id="PF00078">
    <property type="entry name" value="RVT_1"/>
    <property type="match status" value="1"/>
</dbReference>
<dbReference type="SUPFAM" id="SSF56672">
    <property type="entry name" value="DNA/RNA polymerases"/>
    <property type="match status" value="1"/>
</dbReference>
<keyword evidence="2" id="KW-0695">RNA-directed DNA polymerase</keyword>
<dbReference type="EMBL" id="BQNB010008858">
    <property type="protein sequence ID" value="GJS55288.1"/>
    <property type="molecule type" value="Genomic_DNA"/>
</dbReference>
<comment type="caution">
    <text evidence="2">The sequence shown here is derived from an EMBL/GenBank/DDBJ whole genome shotgun (WGS) entry which is preliminary data.</text>
</comment>
<dbReference type="InterPro" id="IPR000477">
    <property type="entry name" value="RT_dom"/>
</dbReference>
<dbReference type="GO" id="GO:0003964">
    <property type="term" value="F:RNA-directed DNA polymerase activity"/>
    <property type="evidence" value="ECO:0007669"/>
    <property type="project" value="UniProtKB-KW"/>
</dbReference>
<protein>
    <submittedName>
        <fullName evidence="2">RNA-directed DNA polymerase, eukaryota, reverse transcriptase zinc-binding domain protein</fullName>
    </submittedName>
</protein>
<evidence type="ECO:0000313" key="3">
    <source>
        <dbReference type="Proteomes" id="UP001151760"/>
    </source>
</evidence>
<organism evidence="2 3">
    <name type="scientific">Tanacetum coccineum</name>
    <dbReference type="NCBI Taxonomy" id="301880"/>
    <lineage>
        <taxon>Eukaryota</taxon>
        <taxon>Viridiplantae</taxon>
        <taxon>Streptophyta</taxon>
        <taxon>Embryophyta</taxon>
        <taxon>Tracheophyta</taxon>
        <taxon>Spermatophyta</taxon>
        <taxon>Magnoliopsida</taxon>
        <taxon>eudicotyledons</taxon>
        <taxon>Gunneridae</taxon>
        <taxon>Pentapetalae</taxon>
        <taxon>asterids</taxon>
        <taxon>campanulids</taxon>
        <taxon>Asterales</taxon>
        <taxon>Asteraceae</taxon>
        <taxon>Asteroideae</taxon>
        <taxon>Anthemideae</taxon>
        <taxon>Anthemidinae</taxon>
        <taxon>Tanacetum</taxon>
    </lineage>
</organism>
<keyword evidence="2" id="KW-0808">Transferase</keyword>
<name>A0ABQ4WR14_9ASTR</name>
<gene>
    <name evidence="2" type="ORF">Tco_0628650</name>
</gene>
<reference evidence="2" key="2">
    <citation type="submission" date="2022-01" db="EMBL/GenBank/DDBJ databases">
        <authorList>
            <person name="Yamashiro T."/>
            <person name="Shiraishi A."/>
            <person name="Satake H."/>
            <person name="Nakayama K."/>
        </authorList>
    </citation>
    <scope>NUCLEOTIDE SEQUENCE</scope>
</reference>
<reference evidence="2" key="1">
    <citation type="journal article" date="2022" name="Int. J. Mol. Sci.">
        <title>Draft Genome of Tanacetum Coccineum: Genomic Comparison of Closely Related Tanacetum-Family Plants.</title>
        <authorList>
            <person name="Yamashiro T."/>
            <person name="Shiraishi A."/>
            <person name="Nakayama K."/>
            <person name="Satake H."/>
        </authorList>
    </citation>
    <scope>NUCLEOTIDE SEQUENCE</scope>
</reference>
<accession>A0ABQ4WR14</accession>
<proteinExistence type="predicted"/>